<dbReference type="Proteomes" id="UP000801492">
    <property type="component" value="Unassembled WGS sequence"/>
</dbReference>
<reference evidence="2" key="1">
    <citation type="submission" date="2019-08" db="EMBL/GenBank/DDBJ databases">
        <title>The genome of the North American firefly Photinus pyralis.</title>
        <authorList>
            <consortium name="Photinus pyralis genome working group"/>
            <person name="Fallon T.R."/>
            <person name="Sander Lower S.E."/>
            <person name="Weng J.-K."/>
        </authorList>
    </citation>
    <scope>NUCLEOTIDE SEQUENCE</scope>
    <source>
        <strain evidence="2">TRF0915ILg1</strain>
        <tissue evidence="2">Whole body</tissue>
    </source>
</reference>
<evidence type="ECO:0000313" key="3">
    <source>
        <dbReference type="Proteomes" id="UP000801492"/>
    </source>
</evidence>
<evidence type="ECO:0000313" key="2">
    <source>
        <dbReference type="EMBL" id="KAF2890588.1"/>
    </source>
</evidence>
<protein>
    <recommendedName>
        <fullName evidence="1">Serine aminopeptidase S33 domain-containing protein</fullName>
    </recommendedName>
</protein>
<dbReference type="EMBL" id="VTPC01049629">
    <property type="protein sequence ID" value="KAF2890588.1"/>
    <property type="molecule type" value="Genomic_DNA"/>
</dbReference>
<dbReference type="PANTHER" id="PTHR11005">
    <property type="entry name" value="LYSOSOMAL ACID LIPASE-RELATED"/>
    <property type="match status" value="1"/>
</dbReference>
<organism evidence="2 3">
    <name type="scientific">Ignelater luminosus</name>
    <name type="common">Cucubano</name>
    <name type="synonym">Pyrophorus luminosus</name>
    <dbReference type="NCBI Taxonomy" id="2038154"/>
    <lineage>
        <taxon>Eukaryota</taxon>
        <taxon>Metazoa</taxon>
        <taxon>Ecdysozoa</taxon>
        <taxon>Arthropoda</taxon>
        <taxon>Hexapoda</taxon>
        <taxon>Insecta</taxon>
        <taxon>Pterygota</taxon>
        <taxon>Neoptera</taxon>
        <taxon>Endopterygota</taxon>
        <taxon>Coleoptera</taxon>
        <taxon>Polyphaga</taxon>
        <taxon>Elateriformia</taxon>
        <taxon>Elateroidea</taxon>
        <taxon>Elateridae</taxon>
        <taxon>Agrypninae</taxon>
        <taxon>Pyrophorini</taxon>
        <taxon>Ignelater</taxon>
    </lineage>
</organism>
<keyword evidence="3" id="KW-1185">Reference proteome</keyword>
<feature type="non-terminal residue" evidence="2">
    <location>
        <position position="1"/>
    </location>
</feature>
<dbReference type="InterPro" id="IPR029058">
    <property type="entry name" value="AB_hydrolase_fold"/>
</dbReference>
<feature type="domain" description="Serine aminopeptidase S33" evidence="1">
    <location>
        <begin position="80"/>
        <end position="254"/>
    </location>
</feature>
<dbReference type="SUPFAM" id="SSF53474">
    <property type="entry name" value="alpha/beta-Hydrolases"/>
    <property type="match status" value="1"/>
</dbReference>
<evidence type="ECO:0000259" key="1">
    <source>
        <dbReference type="Pfam" id="PF12146"/>
    </source>
</evidence>
<accession>A0A8K0CNB2</accession>
<dbReference type="OrthoDB" id="9974421at2759"/>
<dbReference type="InterPro" id="IPR022742">
    <property type="entry name" value="Hydrolase_4"/>
</dbReference>
<dbReference type="Gene3D" id="3.40.50.1820">
    <property type="entry name" value="alpha/beta hydrolase"/>
    <property type="match status" value="2"/>
</dbReference>
<gene>
    <name evidence="2" type="ORF">ILUMI_15585</name>
</gene>
<name>A0A8K0CNB2_IGNLU</name>
<dbReference type="Pfam" id="PF12146">
    <property type="entry name" value="Hydrolase_4"/>
    <property type="match status" value="1"/>
</dbReference>
<comment type="caution">
    <text evidence="2">The sequence shown here is derived from an EMBL/GenBank/DDBJ whole genome shotgun (WGS) entry which is preliminary data.</text>
</comment>
<sequence length="262" mass="29871">MHRIPHGRNTTENDKQPSVLCKPGLLSGSADWIARVYLSRSRLWLANYRESAWSRKSVTLNADKDKKAYWNNSFQEIGYYDTPALIDYILSTTSQEKLFYIGQSQGTTSFFVLTSIRPEYNEKVRLSVGLGPAAYFGHSTYSLLYLLAKFVDRIETMISVIGSNSPAGSSFKQIQHYTQLLKSKRFCPYDYGEEINLEIYGQASPPEYELNKITAPVAFYYGSEDYFCVQGDIDQTASKLPNLVERKFMKGFSHTDVLWGTD</sequence>
<dbReference type="AlphaFoldDB" id="A0A8K0CNB2"/>
<proteinExistence type="predicted"/>